<comment type="caution">
    <text evidence="1">The sequence shown here is derived from an EMBL/GenBank/DDBJ whole genome shotgun (WGS) entry which is preliminary data.</text>
</comment>
<protein>
    <recommendedName>
        <fullName evidence="3">F-box domain-containing protein</fullName>
    </recommendedName>
</protein>
<gene>
    <name evidence="1" type="ORF">BJ322DRAFT_530563</name>
</gene>
<name>A0A9P6HKZ8_9AGAM</name>
<dbReference type="Proteomes" id="UP000736335">
    <property type="component" value="Unassembled WGS sequence"/>
</dbReference>
<proteinExistence type="predicted"/>
<reference evidence="1" key="1">
    <citation type="journal article" date="2020" name="Nat. Commun.">
        <title>Large-scale genome sequencing of mycorrhizal fungi provides insights into the early evolution of symbiotic traits.</title>
        <authorList>
            <person name="Miyauchi S."/>
            <person name="Kiss E."/>
            <person name="Kuo A."/>
            <person name="Drula E."/>
            <person name="Kohler A."/>
            <person name="Sanchez-Garcia M."/>
            <person name="Morin E."/>
            <person name="Andreopoulos B."/>
            <person name="Barry K.W."/>
            <person name="Bonito G."/>
            <person name="Buee M."/>
            <person name="Carver A."/>
            <person name="Chen C."/>
            <person name="Cichocki N."/>
            <person name="Clum A."/>
            <person name="Culley D."/>
            <person name="Crous P.W."/>
            <person name="Fauchery L."/>
            <person name="Girlanda M."/>
            <person name="Hayes R.D."/>
            <person name="Keri Z."/>
            <person name="LaButti K."/>
            <person name="Lipzen A."/>
            <person name="Lombard V."/>
            <person name="Magnuson J."/>
            <person name="Maillard F."/>
            <person name="Murat C."/>
            <person name="Nolan M."/>
            <person name="Ohm R.A."/>
            <person name="Pangilinan J."/>
            <person name="Pereira M.F."/>
            <person name="Perotto S."/>
            <person name="Peter M."/>
            <person name="Pfister S."/>
            <person name="Riley R."/>
            <person name="Sitrit Y."/>
            <person name="Stielow J.B."/>
            <person name="Szollosi G."/>
            <person name="Zifcakova L."/>
            <person name="Stursova M."/>
            <person name="Spatafora J.W."/>
            <person name="Tedersoo L."/>
            <person name="Vaario L.M."/>
            <person name="Yamada A."/>
            <person name="Yan M."/>
            <person name="Wang P."/>
            <person name="Xu J."/>
            <person name="Bruns T."/>
            <person name="Baldrian P."/>
            <person name="Vilgalys R."/>
            <person name="Dunand C."/>
            <person name="Henrissat B."/>
            <person name="Grigoriev I.V."/>
            <person name="Hibbett D."/>
            <person name="Nagy L.G."/>
            <person name="Martin F.M."/>
        </authorList>
    </citation>
    <scope>NUCLEOTIDE SEQUENCE</scope>
    <source>
        <strain evidence="1">UH-Tt-Lm1</strain>
    </source>
</reference>
<dbReference type="EMBL" id="WIUZ02000003">
    <property type="protein sequence ID" value="KAF9789318.1"/>
    <property type="molecule type" value="Genomic_DNA"/>
</dbReference>
<sequence length="124" mass="14079">MSNARFPQEIIDHIIDILRHQPRTLSQCCLVSKSWVPRTRKHLFGTIIVRARADLAAWDKAFPNPLDSPASYTRFLGVGHTRVVAAILEDCGLIKPFLGVVRLEIWSRMRPTVFTSLNATSYHP</sequence>
<keyword evidence="2" id="KW-1185">Reference proteome</keyword>
<dbReference type="OrthoDB" id="2977329at2759"/>
<organism evidence="1 2">
    <name type="scientific">Thelephora terrestris</name>
    <dbReference type="NCBI Taxonomy" id="56493"/>
    <lineage>
        <taxon>Eukaryota</taxon>
        <taxon>Fungi</taxon>
        <taxon>Dikarya</taxon>
        <taxon>Basidiomycota</taxon>
        <taxon>Agaricomycotina</taxon>
        <taxon>Agaricomycetes</taxon>
        <taxon>Thelephorales</taxon>
        <taxon>Thelephoraceae</taxon>
        <taxon>Thelephora</taxon>
    </lineage>
</organism>
<dbReference type="AlphaFoldDB" id="A0A9P6HKZ8"/>
<evidence type="ECO:0008006" key="3">
    <source>
        <dbReference type="Google" id="ProtNLM"/>
    </source>
</evidence>
<accession>A0A9P6HKZ8</accession>
<reference evidence="1" key="2">
    <citation type="submission" date="2020-11" db="EMBL/GenBank/DDBJ databases">
        <authorList>
            <consortium name="DOE Joint Genome Institute"/>
            <person name="Kuo A."/>
            <person name="Miyauchi S."/>
            <person name="Kiss E."/>
            <person name="Drula E."/>
            <person name="Kohler A."/>
            <person name="Sanchez-Garcia M."/>
            <person name="Andreopoulos B."/>
            <person name="Barry K.W."/>
            <person name="Bonito G."/>
            <person name="Buee M."/>
            <person name="Carver A."/>
            <person name="Chen C."/>
            <person name="Cichocki N."/>
            <person name="Clum A."/>
            <person name="Culley D."/>
            <person name="Crous P.W."/>
            <person name="Fauchery L."/>
            <person name="Girlanda M."/>
            <person name="Hayes R."/>
            <person name="Keri Z."/>
            <person name="Labutti K."/>
            <person name="Lipzen A."/>
            <person name="Lombard V."/>
            <person name="Magnuson J."/>
            <person name="Maillard F."/>
            <person name="Morin E."/>
            <person name="Murat C."/>
            <person name="Nolan M."/>
            <person name="Ohm R."/>
            <person name="Pangilinan J."/>
            <person name="Pereira M."/>
            <person name="Perotto S."/>
            <person name="Peter M."/>
            <person name="Riley R."/>
            <person name="Sitrit Y."/>
            <person name="Stielow B."/>
            <person name="Szollosi G."/>
            <person name="Zifcakova L."/>
            <person name="Stursova M."/>
            <person name="Spatafora J.W."/>
            <person name="Tedersoo L."/>
            <person name="Vaario L.-M."/>
            <person name="Yamada A."/>
            <person name="Yan M."/>
            <person name="Wang P."/>
            <person name="Xu J."/>
            <person name="Bruns T."/>
            <person name="Baldrian P."/>
            <person name="Vilgalys R."/>
            <person name="Henrissat B."/>
            <person name="Grigoriev I.V."/>
            <person name="Hibbett D."/>
            <person name="Nagy L.G."/>
            <person name="Martin F.M."/>
        </authorList>
    </citation>
    <scope>NUCLEOTIDE SEQUENCE</scope>
    <source>
        <strain evidence="1">UH-Tt-Lm1</strain>
    </source>
</reference>
<evidence type="ECO:0000313" key="2">
    <source>
        <dbReference type="Proteomes" id="UP000736335"/>
    </source>
</evidence>
<evidence type="ECO:0000313" key="1">
    <source>
        <dbReference type="EMBL" id="KAF9789318.1"/>
    </source>
</evidence>